<accession>A0A371CYR7</accession>
<dbReference type="Proteomes" id="UP000256964">
    <property type="component" value="Unassembled WGS sequence"/>
</dbReference>
<proteinExistence type="predicted"/>
<dbReference type="OrthoDB" id="2553626at2759"/>
<dbReference type="EMBL" id="KZ857438">
    <property type="protein sequence ID" value="RDX45415.1"/>
    <property type="molecule type" value="Genomic_DNA"/>
</dbReference>
<dbReference type="AlphaFoldDB" id="A0A371CYR7"/>
<evidence type="ECO:0000313" key="1">
    <source>
        <dbReference type="EMBL" id="RDX45415.1"/>
    </source>
</evidence>
<keyword evidence="2" id="KW-1185">Reference proteome</keyword>
<evidence type="ECO:0000313" key="2">
    <source>
        <dbReference type="Proteomes" id="UP000256964"/>
    </source>
</evidence>
<dbReference type="STRING" id="139420.A0A371CYR7"/>
<protein>
    <submittedName>
        <fullName evidence="1">Uncharacterized protein</fullName>
    </submittedName>
</protein>
<name>A0A371CYR7_9APHY</name>
<sequence length="197" mass="21827">MLQILRLFSPDLGPTDVLTGGQFFAALRLVSHVLGGKEMDPSLVFIQGVCSFMLFTPARLSTCCTRHGISYGQWEVSHLHQVRGSCTTSSRECCCSTVTATLPSVRCYNSLRHESDLHLLRVVKLYSPITLAFLATSHRVLAVEWVTYVPSWTKMQPGPCYFVQTARTETRGSASLWRDGLSLVGRSLLLLPLDSCT</sequence>
<organism evidence="1 2">
    <name type="scientific">Lentinus brumalis</name>
    <dbReference type="NCBI Taxonomy" id="2498619"/>
    <lineage>
        <taxon>Eukaryota</taxon>
        <taxon>Fungi</taxon>
        <taxon>Dikarya</taxon>
        <taxon>Basidiomycota</taxon>
        <taxon>Agaricomycotina</taxon>
        <taxon>Agaricomycetes</taxon>
        <taxon>Polyporales</taxon>
        <taxon>Polyporaceae</taxon>
        <taxon>Lentinus</taxon>
    </lineage>
</organism>
<reference evidence="1 2" key="1">
    <citation type="journal article" date="2018" name="Biotechnol. Biofuels">
        <title>Integrative visual omics of the white-rot fungus Polyporus brumalis exposes the biotechnological potential of its oxidative enzymes for delignifying raw plant biomass.</title>
        <authorList>
            <person name="Miyauchi S."/>
            <person name="Rancon A."/>
            <person name="Drula E."/>
            <person name="Hage H."/>
            <person name="Chaduli D."/>
            <person name="Favel A."/>
            <person name="Grisel S."/>
            <person name="Henrissat B."/>
            <person name="Herpoel-Gimbert I."/>
            <person name="Ruiz-Duenas F.J."/>
            <person name="Chevret D."/>
            <person name="Hainaut M."/>
            <person name="Lin J."/>
            <person name="Wang M."/>
            <person name="Pangilinan J."/>
            <person name="Lipzen A."/>
            <person name="Lesage-Meessen L."/>
            <person name="Navarro D."/>
            <person name="Riley R."/>
            <person name="Grigoriev I.V."/>
            <person name="Zhou S."/>
            <person name="Raouche S."/>
            <person name="Rosso M.N."/>
        </authorList>
    </citation>
    <scope>NUCLEOTIDE SEQUENCE [LARGE SCALE GENOMIC DNA]</scope>
    <source>
        <strain evidence="1 2">BRFM 1820</strain>
    </source>
</reference>
<gene>
    <name evidence="1" type="ORF">OH76DRAFT_1007157</name>
</gene>